<dbReference type="NCBIfam" id="NF041023">
    <property type="entry name" value="PP0621_fam"/>
    <property type="match status" value="1"/>
</dbReference>
<name>A0ABT7IL28_9BURK</name>
<keyword evidence="1" id="KW-1133">Transmembrane helix</keyword>
<evidence type="ECO:0000313" key="3">
    <source>
        <dbReference type="Proteomes" id="UP001165481"/>
    </source>
</evidence>
<evidence type="ECO:0000313" key="2">
    <source>
        <dbReference type="EMBL" id="MDL2058621.1"/>
    </source>
</evidence>
<reference evidence="2" key="1">
    <citation type="submission" date="2023-03" db="EMBL/GenBank/DDBJ databases">
        <title>Mesosutterella sp. nov. isolated from porcine feces.</title>
        <authorList>
            <person name="Yu S."/>
        </authorList>
    </citation>
    <scope>NUCLEOTIDE SEQUENCE</scope>
    <source>
        <strain evidence="2">AGMB02718</strain>
    </source>
</reference>
<dbReference type="InterPro" id="IPR049708">
    <property type="entry name" value="PP0621-like"/>
</dbReference>
<organism evidence="2 3">
    <name type="scientific">Mesosutterella faecium</name>
    <dbReference type="NCBI Taxonomy" id="2925194"/>
    <lineage>
        <taxon>Bacteria</taxon>
        <taxon>Pseudomonadati</taxon>
        <taxon>Pseudomonadota</taxon>
        <taxon>Betaproteobacteria</taxon>
        <taxon>Burkholderiales</taxon>
        <taxon>Sutterellaceae</taxon>
        <taxon>Mesosutterella</taxon>
    </lineage>
</organism>
<sequence>MGLIRLLPWIILIVIAFVFLSRKKRERERSAMEEELKAMRRQLNARQGPAEGSSEEMARCPHCGTYFLRRDGVIKNGRLYCSRSCARKDA</sequence>
<comment type="caution">
    <text evidence="2">The sequence shown here is derived from an EMBL/GenBank/DDBJ whole genome shotgun (WGS) entry which is preliminary data.</text>
</comment>
<dbReference type="EMBL" id="JAKZJU020000001">
    <property type="protein sequence ID" value="MDL2058621.1"/>
    <property type="molecule type" value="Genomic_DNA"/>
</dbReference>
<dbReference type="Gene3D" id="2.30.170.10">
    <property type="match status" value="1"/>
</dbReference>
<evidence type="ECO:0000256" key="1">
    <source>
        <dbReference type="SAM" id="Phobius"/>
    </source>
</evidence>
<gene>
    <name evidence="2" type="ORF">MUN46_001440</name>
</gene>
<dbReference type="Proteomes" id="UP001165481">
    <property type="component" value="Unassembled WGS sequence"/>
</dbReference>
<proteinExistence type="predicted"/>
<keyword evidence="3" id="KW-1185">Reference proteome</keyword>
<dbReference type="RefSeq" id="WP_243375837.1">
    <property type="nucleotide sequence ID" value="NZ_JAKZJU020000001.1"/>
</dbReference>
<keyword evidence="1" id="KW-0812">Transmembrane</keyword>
<accession>A0ABT7IL28</accession>
<keyword evidence="1" id="KW-0472">Membrane</keyword>
<protein>
    <submittedName>
        <fullName evidence="2">PP0621 family protein</fullName>
    </submittedName>
</protein>
<feature type="transmembrane region" description="Helical" evidence="1">
    <location>
        <begin position="6"/>
        <end position="22"/>
    </location>
</feature>